<name>A0A3B1C120_9ZZZZ</name>
<evidence type="ECO:0000313" key="2">
    <source>
        <dbReference type="EMBL" id="VAX16580.1"/>
    </source>
</evidence>
<dbReference type="GO" id="GO:0004803">
    <property type="term" value="F:transposase activity"/>
    <property type="evidence" value="ECO:0007669"/>
    <property type="project" value="InterPro"/>
</dbReference>
<dbReference type="PANTHER" id="PTHR36966">
    <property type="entry name" value="REP-ASSOCIATED TYROSINE TRANSPOSASE"/>
    <property type="match status" value="1"/>
</dbReference>
<dbReference type="InterPro" id="IPR052715">
    <property type="entry name" value="RAYT_transposase"/>
</dbReference>
<dbReference type="GO" id="GO:0043565">
    <property type="term" value="F:sequence-specific DNA binding"/>
    <property type="evidence" value="ECO:0007669"/>
    <property type="project" value="TreeGrafter"/>
</dbReference>
<gene>
    <name evidence="2" type="ORF">MNBD_IGNAVI01-2523</name>
</gene>
<sequence>MKNYYKRRLPHYVQEERVFFITSRLANSLPTSIIKRLLEDKEQRKKYYSEIKNLKVRRQKYIESQKIYFDKFDNALDVFSNGPFWLANHKIAHIVAEALHYRDKKVYDLYAYSIMSNHIHIVIKPIVRQHAMLSKEEDKVDKDKSRQLGKLPYISDDLVNIGRKDPSSYILGDIMESLKGYTAFECNKVLQRKGKFWHHENYDHMVRNQRELIRIIEYILNNPIKAGLCKTQEEWKWNYYNPKLIGI</sequence>
<dbReference type="InterPro" id="IPR002686">
    <property type="entry name" value="Transposase_17"/>
</dbReference>
<organism evidence="2">
    <name type="scientific">hydrothermal vent metagenome</name>
    <dbReference type="NCBI Taxonomy" id="652676"/>
    <lineage>
        <taxon>unclassified sequences</taxon>
        <taxon>metagenomes</taxon>
        <taxon>ecological metagenomes</taxon>
    </lineage>
</organism>
<dbReference type="InterPro" id="IPR036515">
    <property type="entry name" value="Transposase_17_sf"/>
</dbReference>
<dbReference type="GO" id="GO:0006313">
    <property type="term" value="P:DNA transposition"/>
    <property type="evidence" value="ECO:0007669"/>
    <property type="project" value="InterPro"/>
</dbReference>
<accession>A0A3B1C120</accession>
<feature type="domain" description="Transposase IS200-like" evidence="1">
    <location>
        <begin position="78"/>
        <end position="222"/>
    </location>
</feature>
<dbReference type="AlphaFoldDB" id="A0A3B1C120"/>
<dbReference type="SUPFAM" id="SSF143422">
    <property type="entry name" value="Transposase IS200-like"/>
    <property type="match status" value="1"/>
</dbReference>
<reference evidence="2" key="1">
    <citation type="submission" date="2018-06" db="EMBL/GenBank/DDBJ databases">
        <authorList>
            <person name="Zhirakovskaya E."/>
        </authorList>
    </citation>
    <scope>NUCLEOTIDE SEQUENCE</scope>
</reference>
<dbReference type="Gene3D" id="3.30.70.1290">
    <property type="entry name" value="Transposase IS200-like"/>
    <property type="match status" value="1"/>
</dbReference>
<evidence type="ECO:0000259" key="1">
    <source>
        <dbReference type="SMART" id="SM01321"/>
    </source>
</evidence>
<proteinExistence type="predicted"/>
<dbReference type="EMBL" id="UOGD01000053">
    <property type="protein sequence ID" value="VAX16580.1"/>
    <property type="molecule type" value="Genomic_DNA"/>
</dbReference>
<protein>
    <recommendedName>
        <fullName evidence="1">Transposase IS200-like domain-containing protein</fullName>
    </recommendedName>
</protein>
<dbReference type="PANTHER" id="PTHR36966:SF1">
    <property type="entry name" value="REP-ASSOCIATED TYROSINE TRANSPOSASE"/>
    <property type="match status" value="1"/>
</dbReference>
<dbReference type="SMART" id="SM01321">
    <property type="entry name" value="Y1_Tnp"/>
    <property type="match status" value="1"/>
</dbReference>